<dbReference type="PANTHER" id="PTHR22916">
    <property type="entry name" value="GLYCOSYLTRANSFERASE"/>
    <property type="match status" value="1"/>
</dbReference>
<dbReference type="Pfam" id="PF00535">
    <property type="entry name" value="Glycos_transf_2"/>
    <property type="match status" value="1"/>
</dbReference>
<evidence type="ECO:0000313" key="3">
    <source>
        <dbReference type="Proteomes" id="UP000249623"/>
    </source>
</evidence>
<dbReference type="EMBL" id="LS483346">
    <property type="protein sequence ID" value="SQF35163.1"/>
    <property type="molecule type" value="Genomic_DNA"/>
</dbReference>
<evidence type="ECO:0000259" key="1">
    <source>
        <dbReference type="Pfam" id="PF00535"/>
    </source>
</evidence>
<dbReference type="GO" id="GO:0050501">
    <property type="term" value="F:hyaluronan synthase activity"/>
    <property type="evidence" value="ECO:0007669"/>
    <property type="project" value="UniProtKB-EC"/>
</dbReference>
<dbReference type="InterPro" id="IPR001173">
    <property type="entry name" value="Glyco_trans_2-like"/>
</dbReference>
<dbReference type="PANTHER" id="PTHR22916:SF3">
    <property type="entry name" value="UDP-GLCNAC:BETAGAL BETA-1,3-N-ACETYLGLUCOSAMINYLTRANSFERASE-LIKE PROTEIN 1"/>
    <property type="match status" value="1"/>
</dbReference>
<sequence>MSKPAISVIIPVYNAQDGIKRCVDSLLNQSFKNFEIILLNDGSKDNSLNILKEYELKYSFVRVIDKQNEGVAVTRNKGILLAEGEYTMFMDNDDFVDSDYIETFYQAIHEKNLDLVIGGYKRVNQDNQIIFSQDIQQSEWSKYIIMAPWAKIYRTEFLKTNNLEFFDYGIGEDIIFNLAAYKTTDKIGLLDYKGYNWYYNNQSISNTSQRGFSPKIDILVLFSKILELGGKPSELVVYYLKRYYVWYLLFSGRASSDQEFIHQYIRIKEWLKENKLISTISPLSKKVQGERFQTKISLIVFLSIEKLRLVPLFAKIYCKGKKDN</sequence>
<name>A0A2X3VVP5_STRSA</name>
<keyword evidence="2" id="KW-0328">Glycosyltransferase</keyword>
<dbReference type="AlphaFoldDB" id="A0A2X3VVP5"/>
<gene>
    <name evidence="2" type="primary">hyaD_2</name>
    <name evidence="2" type="ORF">NCTC11085_01542</name>
</gene>
<dbReference type="CDD" id="cd00761">
    <property type="entry name" value="Glyco_tranf_GTA_type"/>
    <property type="match status" value="1"/>
</dbReference>
<dbReference type="RefSeq" id="WP_002924035.1">
    <property type="nucleotide sequence ID" value="NZ_CP071430.1"/>
</dbReference>
<keyword evidence="2" id="KW-0808">Transferase</keyword>
<protein>
    <submittedName>
        <fullName evidence="2">Cell-wall biogenesis glycosyltransferase</fullName>
        <ecNumber evidence="2">2.4.1.212</ecNumber>
    </submittedName>
</protein>
<dbReference type="SUPFAM" id="SSF53448">
    <property type="entry name" value="Nucleotide-diphospho-sugar transferases"/>
    <property type="match status" value="1"/>
</dbReference>
<dbReference type="Gene3D" id="3.90.550.10">
    <property type="entry name" value="Spore Coat Polysaccharide Biosynthesis Protein SpsA, Chain A"/>
    <property type="match status" value="1"/>
</dbReference>
<dbReference type="Proteomes" id="UP000249623">
    <property type="component" value="Chromosome 1"/>
</dbReference>
<feature type="domain" description="Glycosyltransferase 2-like" evidence="1">
    <location>
        <begin position="7"/>
        <end position="139"/>
    </location>
</feature>
<accession>A0A2X3VVP5</accession>
<dbReference type="InterPro" id="IPR029044">
    <property type="entry name" value="Nucleotide-diphossugar_trans"/>
</dbReference>
<dbReference type="EC" id="2.4.1.212" evidence="2"/>
<evidence type="ECO:0000313" key="2">
    <source>
        <dbReference type="EMBL" id="SQF35163.1"/>
    </source>
</evidence>
<organism evidence="2 3">
    <name type="scientific">Streptococcus sanguinis</name>
    <dbReference type="NCBI Taxonomy" id="1305"/>
    <lineage>
        <taxon>Bacteria</taxon>
        <taxon>Bacillati</taxon>
        <taxon>Bacillota</taxon>
        <taxon>Bacilli</taxon>
        <taxon>Lactobacillales</taxon>
        <taxon>Streptococcaceae</taxon>
        <taxon>Streptococcus</taxon>
    </lineage>
</organism>
<proteinExistence type="predicted"/>
<reference evidence="2 3" key="1">
    <citation type="submission" date="2018-06" db="EMBL/GenBank/DDBJ databases">
        <authorList>
            <consortium name="Pathogen Informatics"/>
            <person name="Doyle S."/>
        </authorList>
    </citation>
    <scope>NUCLEOTIDE SEQUENCE [LARGE SCALE GENOMIC DNA]</scope>
    <source>
        <strain evidence="2 3">NCTC11085</strain>
    </source>
</reference>